<sequence length="332" mass="36775">MVDKRNFVLTGPISTLSSSRPGFNESLSSGYGLDDPRTLLPYRCGLGPFEFGIIGGRKTGSYENPWMAGLEYITPKGKVVACGGSLITNRHVLTAAHCVNPLHQPGWYLISVRLGDWDIGAELDACDPDGKCKPRHIDVPIKREFRHELYFRNRSYVANDIALLELAETVKFNEEIRPICLPLKQDLPELPTVIGWGITESGFRSEILLEATVPLVDKQQCELVYKKFKWSGLSSSQICAGGSSRRYDVDSCTGDSGGPLIGKNEETIWEGIQYYPKAVMGIVSFGSRYCSTPTIPGVYTRVYDYEPWILSKIRLSNNDANSSSSATSISRD</sequence>
<protein>
    <submittedName>
        <fullName evidence="1">Uncharacterized protein</fullName>
    </submittedName>
</protein>
<evidence type="ECO:0000313" key="1">
    <source>
        <dbReference type="EMBL" id="KAJ8668463.1"/>
    </source>
</evidence>
<name>A0ACC2NCF3_9HYME</name>
<comment type="caution">
    <text evidence="1">The sequence shown here is derived from an EMBL/GenBank/DDBJ whole genome shotgun (WGS) entry which is preliminary data.</text>
</comment>
<keyword evidence="2" id="KW-1185">Reference proteome</keyword>
<dbReference type="Proteomes" id="UP001239111">
    <property type="component" value="Chromosome 4"/>
</dbReference>
<organism evidence="1 2">
    <name type="scientific">Eretmocerus hayati</name>
    <dbReference type="NCBI Taxonomy" id="131215"/>
    <lineage>
        <taxon>Eukaryota</taxon>
        <taxon>Metazoa</taxon>
        <taxon>Ecdysozoa</taxon>
        <taxon>Arthropoda</taxon>
        <taxon>Hexapoda</taxon>
        <taxon>Insecta</taxon>
        <taxon>Pterygota</taxon>
        <taxon>Neoptera</taxon>
        <taxon>Endopterygota</taxon>
        <taxon>Hymenoptera</taxon>
        <taxon>Apocrita</taxon>
        <taxon>Proctotrupomorpha</taxon>
        <taxon>Chalcidoidea</taxon>
        <taxon>Aphelinidae</taxon>
        <taxon>Aphelininae</taxon>
        <taxon>Eretmocerus</taxon>
    </lineage>
</organism>
<dbReference type="EMBL" id="CM056744">
    <property type="protein sequence ID" value="KAJ8668463.1"/>
    <property type="molecule type" value="Genomic_DNA"/>
</dbReference>
<evidence type="ECO:0000313" key="2">
    <source>
        <dbReference type="Proteomes" id="UP001239111"/>
    </source>
</evidence>
<accession>A0ACC2NCF3</accession>
<proteinExistence type="predicted"/>
<reference evidence="1" key="1">
    <citation type="submission" date="2023-04" db="EMBL/GenBank/DDBJ databases">
        <title>A chromosome-level genome assembly of the parasitoid wasp Eretmocerus hayati.</title>
        <authorList>
            <person name="Zhong Y."/>
            <person name="Liu S."/>
            <person name="Liu Y."/>
        </authorList>
    </citation>
    <scope>NUCLEOTIDE SEQUENCE</scope>
    <source>
        <strain evidence="1">ZJU_SS_LIU_2023</strain>
    </source>
</reference>
<gene>
    <name evidence="1" type="ORF">QAD02_010126</name>
</gene>